<reference evidence="7" key="1">
    <citation type="submission" date="2021-02" db="EMBL/GenBank/DDBJ databases">
        <authorList>
            <person name="Nowell W R."/>
        </authorList>
    </citation>
    <scope>NUCLEOTIDE SEQUENCE</scope>
</reference>
<dbReference type="PANTHER" id="PTHR13691:SF16">
    <property type="entry name" value="LARGE RIBOSOMAL SUBUNIT PROTEIN UL2"/>
    <property type="match status" value="1"/>
</dbReference>
<protein>
    <recommendedName>
        <fullName evidence="4">Large ribosomal subunit protein uL2</fullName>
    </recommendedName>
    <alternativeName>
        <fullName evidence="5">60S ribosomal protein L8</fullName>
    </alternativeName>
</protein>
<sequence>MGRVILAQCKGGSAISRARTVHHKYPAELRSLDYAERQAALTTGNVIPLEQMPEGNYATIVSHNPEGGIVTGGRRIDKPILKAGRSYHQFKAKRKAWPRVRGVAMNPVDHSFGGGNHQQSVAMHHLAERFVFY</sequence>
<dbReference type="Gene3D" id="4.10.950.10">
    <property type="entry name" value="Ribosomal protein L2, domain 3"/>
    <property type="match status" value="1"/>
</dbReference>
<dbReference type="Proteomes" id="UP000663832">
    <property type="component" value="Unassembled WGS sequence"/>
</dbReference>
<dbReference type="InterPro" id="IPR012340">
    <property type="entry name" value="NA-bd_OB-fold"/>
</dbReference>
<keyword evidence="3" id="KW-0687">Ribonucleoprotein</keyword>
<feature type="domain" description="Large ribosomal subunit protein uL2 C-terminal" evidence="6">
    <location>
        <begin position="41"/>
        <end position="133"/>
    </location>
</feature>
<evidence type="ECO:0000256" key="5">
    <source>
        <dbReference type="ARBA" id="ARBA00035350"/>
    </source>
</evidence>
<dbReference type="GO" id="GO:0003723">
    <property type="term" value="F:RNA binding"/>
    <property type="evidence" value="ECO:0007669"/>
    <property type="project" value="TreeGrafter"/>
</dbReference>
<dbReference type="InterPro" id="IPR002171">
    <property type="entry name" value="Ribosomal_uL2"/>
</dbReference>
<dbReference type="SUPFAM" id="SSF50104">
    <property type="entry name" value="Translation proteins SH3-like domain"/>
    <property type="match status" value="1"/>
</dbReference>
<dbReference type="EMBL" id="CAJNOM010000498">
    <property type="protein sequence ID" value="CAF1471045.1"/>
    <property type="molecule type" value="Genomic_DNA"/>
</dbReference>
<proteinExistence type="inferred from homology"/>
<dbReference type="InterPro" id="IPR014726">
    <property type="entry name" value="Ribosomal_uL2_dom3"/>
</dbReference>
<accession>A0A815R215</accession>
<evidence type="ECO:0000256" key="3">
    <source>
        <dbReference type="ARBA" id="ARBA00023274"/>
    </source>
</evidence>
<keyword evidence="8" id="KW-1185">Reference proteome</keyword>
<dbReference type="PANTHER" id="PTHR13691">
    <property type="entry name" value="RIBOSOMAL PROTEIN L2"/>
    <property type="match status" value="1"/>
</dbReference>
<evidence type="ECO:0000256" key="2">
    <source>
        <dbReference type="ARBA" id="ARBA00022980"/>
    </source>
</evidence>
<dbReference type="Pfam" id="PF03947">
    <property type="entry name" value="Ribosomal_L2_C"/>
    <property type="match status" value="1"/>
</dbReference>
<dbReference type="GO" id="GO:0002181">
    <property type="term" value="P:cytoplasmic translation"/>
    <property type="evidence" value="ECO:0007669"/>
    <property type="project" value="TreeGrafter"/>
</dbReference>
<dbReference type="PROSITE" id="PS00467">
    <property type="entry name" value="RIBOSOMAL_L2"/>
    <property type="match status" value="1"/>
</dbReference>
<dbReference type="InterPro" id="IPR022669">
    <property type="entry name" value="Ribosomal_uL2_C"/>
</dbReference>
<comment type="similarity">
    <text evidence="1">Belongs to the universal ribosomal protein uL2 family.</text>
</comment>
<organism evidence="7 8">
    <name type="scientific">Adineta steineri</name>
    <dbReference type="NCBI Taxonomy" id="433720"/>
    <lineage>
        <taxon>Eukaryota</taxon>
        <taxon>Metazoa</taxon>
        <taxon>Spiralia</taxon>
        <taxon>Gnathifera</taxon>
        <taxon>Rotifera</taxon>
        <taxon>Eurotatoria</taxon>
        <taxon>Bdelloidea</taxon>
        <taxon>Adinetida</taxon>
        <taxon>Adinetidae</taxon>
        <taxon>Adineta</taxon>
    </lineage>
</organism>
<dbReference type="GO" id="GO:0022625">
    <property type="term" value="C:cytosolic large ribosomal subunit"/>
    <property type="evidence" value="ECO:0007669"/>
    <property type="project" value="TreeGrafter"/>
</dbReference>
<dbReference type="InterPro" id="IPR022671">
    <property type="entry name" value="Ribosomal_uL2_CS"/>
</dbReference>
<evidence type="ECO:0000256" key="1">
    <source>
        <dbReference type="ARBA" id="ARBA00005636"/>
    </source>
</evidence>
<dbReference type="InterPro" id="IPR008991">
    <property type="entry name" value="Translation_prot_SH3-like_sf"/>
</dbReference>
<name>A0A815R215_9BILA</name>
<comment type="caution">
    <text evidence="7">The sequence shown here is derived from an EMBL/GenBank/DDBJ whole genome shotgun (WGS) entry which is preliminary data.</text>
</comment>
<evidence type="ECO:0000313" key="8">
    <source>
        <dbReference type="Proteomes" id="UP000663832"/>
    </source>
</evidence>
<dbReference type="GO" id="GO:0003735">
    <property type="term" value="F:structural constituent of ribosome"/>
    <property type="evidence" value="ECO:0007669"/>
    <property type="project" value="InterPro"/>
</dbReference>
<dbReference type="Gene3D" id="2.40.50.140">
    <property type="entry name" value="Nucleic acid-binding proteins"/>
    <property type="match status" value="1"/>
</dbReference>
<evidence type="ECO:0000259" key="6">
    <source>
        <dbReference type="SMART" id="SM01382"/>
    </source>
</evidence>
<gene>
    <name evidence="7" type="ORF">QVE165_LOCUS41592</name>
</gene>
<evidence type="ECO:0000256" key="4">
    <source>
        <dbReference type="ARBA" id="ARBA00035242"/>
    </source>
</evidence>
<dbReference type="OrthoDB" id="9623191at2759"/>
<keyword evidence="2" id="KW-0689">Ribosomal protein</keyword>
<evidence type="ECO:0000313" key="7">
    <source>
        <dbReference type="EMBL" id="CAF1471045.1"/>
    </source>
</evidence>
<dbReference type="AlphaFoldDB" id="A0A815R215"/>
<dbReference type="SMART" id="SM01382">
    <property type="entry name" value="Ribosomal_L2_C"/>
    <property type="match status" value="1"/>
</dbReference>